<reference evidence="1" key="1">
    <citation type="submission" date="2018-05" db="EMBL/GenBank/DDBJ databases">
        <authorList>
            <person name="Lanie J.A."/>
            <person name="Ng W.-L."/>
            <person name="Kazmierczak K.M."/>
            <person name="Andrzejewski T.M."/>
            <person name="Davidsen T.M."/>
            <person name="Wayne K.J."/>
            <person name="Tettelin H."/>
            <person name="Glass J.I."/>
            <person name="Rusch D."/>
            <person name="Podicherti R."/>
            <person name="Tsui H.-C.T."/>
            <person name="Winkler M.E."/>
        </authorList>
    </citation>
    <scope>NUCLEOTIDE SEQUENCE</scope>
</reference>
<organism evidence="1">
    <name type="scientific">marine metagenome</name>
    <dbReference type="NCBI Taxonomy" id="408172"/>
    <lineage>
        <taxon>unclassified sequences</taxon>
        <taxon>metagenomes</taxon>
        <taxon>ecological metagenomes</taxon>
    </lineage>
</organism>
<protein>
    <submittedName>
        <fullName evidence="1">Uncharacterized protein</fullName>
    </submittedName>
</protein>
<evidence type="ECO:0000313" key="1">
    <source>
        <dbReference type="EMBL" id="SVC34818.1"/>
    </source>
</evidence>
<accession>A0A382LDC9</accession>
<name>A0A382LDC9_9ZZZZ</name>
<proteinExistence type="predicted"/>
<feature type="non-terminal residue" evidence="1">
    <location>
        <position position="36"/>
    </location>
</feature>
<gene>
    <name evidence="1" type="ORF">METZ01_LOCUS287672</name>
</gene>
<sequence length="36" mass="4113">MKKFILFLFMLIPFNGFADDESVVIDALLDGLHRDA</sequence>
<dbReference type="EMBL" id="UINC01086400">
    <property type="protein sequence ID" value="SVC34818.1"/>
    <property type="molecule type" value="Genomic_DNA"/>
</dbReference>
<dbReference type="AlphaFoldDB" id="A0A382LDC9"/>